<evidence type="ECO:0000313" key="3">
    <source>
        <dbReference type="Proteomes" id="UP001642464"/>
    </source>
</evidence>
<evidence type="ECO:0000256" key="1">
    <source>
        <dbReference type="SAM" id="MobiDB-lite"/>
    </source>
</evidence>
<organism evidence="2 3">
    <name type="scientific">Durusdinium trenchii</name>
    <dbReference type="NCBI Taxonomy" id="1381693"/>
    <lineage>
        <taxon>Eukaryota</taxon>
        <taxon>Sar</taxon>
        <taxon>Alveolata</taxon>
        <taxon>Dinophyceae</taxon>
        <taxon>Suessiales</taxon>
        <taxon>Symbiodiniaceae</taxon>
        <taxon>Durusdinium</taxon>
    </lineage>
</organism>
<feature type="region of interest" description="Disordered" evidence="1">
    <location>
        <begin position="51"/>
        <end position="70"/>
    </location>
</feature>
<feature type="compositionally biased region" description="Polar residues" evidence="1">
    <location>
        <begin position="57"/>
        <end position="70"/>
    </location>
</feature>
<feature type="non-terminal residue" evidence="2">
    <location>
        <position position="70"/>
    </location>
</feature>
<gene>
    <name evidence="2" type="ORF">SCF082_LOCUS28882</name>
</gene>
<dbReference type="EMBL" id="CAXAMM010022969">
    <property type="protein sequence ID" value="CAK9052874.1"/>
    <property type="molecule type" value="Genomic_DNA"/>
</dbReference>
<evidence type="ECO:0000313" key="2">
    <source>
        <dbReference type="EMBL" id="CAK9052874.1"/>
    </source>
</evidence>
<protein>
    <submittedName>
        <fullName evidence="2">Uncharacterized protein</fullName>
    </submittedName>
</protein>
<proteinExistence type="predicted"/>
<dbReference type="Proteomes" id="UP001642464">
    <property type="component" value="Unassembled WGS sequence"/>
</dbReference>
<reference evidence="2 3" key="1">
    <citation type="submission" date="2024-02" db="EMBL/GenBank/DDBJ databases">
        <authorList>
            <person name="Chen Y."/>
            <person name="Shah S."/>
            <person name="Dougan E. K."/>
            <person name="Thang M."/>
            <person name="Chan C."/>
        </authorList>
    </citation>
    <scope>NUCLEOTIDE SEQUENCE [LARGE SCALE GENOMIC DNA]</scope>
</reference>
<sequence length="70" mass="8191">MACSCRTRASGPMVKRLRRLWLSEQHRSCHGPRSFPFWWWLPLVVTSSWSRPCDPSPQCQATDGSRSWSR</sequence>
<name>A0ABP0MN37_9DINO</name>
<keyword evidence="3" id="KW-1185">Reference proteome</keyword>
<comment type="caution">
    <text evidence="2">The sequence shown here is derived from an EMBL/GenBank/DDBJ whole genome shotgun (WGS) entry which is preliminary data.</text>
</comment>
<accession>A0ABP0MN37</accession>